<feature type="region of interest" description="Disordered" evidence="6">
    <location>
        <begin position="233"/>
        <end position="261"/>
    </location>
</feature>
<feature type="domain" description="HTH myb-type" evidence="9">
    <location>
        <begin position="174"/>
        <end position="230"/>
    </location>
</feature>
<dbReference type="NCBIfam" id="TIGR01557">
    <property type="entry name" value="myb_SHAQKYF"/>
    <property type="match status" value="1"/>
</dbReference>
<evidence type="ECO:0000256" key="4">
    <source>
        <dbReference type="ARBA" id="ARBA00023163"/>
    </source>
</evidence>
<evidence type="ECO:0000256" key="2">
    <source>
        <dbReference type="ARBA" id="ARBA00023015"/>
    </source>
</evidence>
<name>A0AAP0L9K2_9MAGN</name>
<organism evidence="10 11">
    <name type="scientific">Stephania cephalantha</name>
    <dbReference type="NCBI Taxonomy" id="152367"/>
    <lineage>
        <taxon>Eukaryota</taxon>
        <taxon>Viridiplantae</taxon>
        <taxon>Streptophyta</taxon>
        <taxon>Embryophyta</taxon>
        <taxon>Tracheophyta</taxon>
        <taxon>Spermatophyta</taxon>
        <taxon>Magnoliopsida</taxon>
        <taxon>Ranunculales</taxon>
        <taxon>Menispermaceae</taxon>
        <taxon>Menispermoideae</taxon>
        <taxon>Cissampelideae</taxon>
        <taxon>Stephania</taxon>
    </lineage>
</organism>
<sequence length="404" mass="45167">MATKDPIFVRSSSSDGNPESPTFYLLSNPSDYFRDDDLDSFFRDDTVRDHEHGLLIACSDIEWTRNDDKLFESAIAELGSDTPNLFAAIAGRVPGKTVEEIEKHYLLLVEDLETIESGCFPVPEYADDDDDDDIESVKNGTDEDDDDGDGDGEGDPEGSKRKNKRRRKGKVPGEFRRRGTPWTDEEHSLFLAGLSKYGRGDWRSISRNYVITKTPTQVASHAQKYFLRMETNAANSDKRRRPSQLDQTLPNLPDHGNGNGMTMMDHLQNLTMAQNNNYRPIMAPPSNPLVPQVPPPIYTSFTNNYDFVGANINNRSVRNRYGGAFSSVPSPRMSVYPTAPVSTMNSPSSSTLYDYNFHYGASSSSMNPGPSQAGPSQFLGELPINYYEPTNTIYSFPQFTNNPM</sequence>
<proteinExistence type="predicted"/>
<feature type="compositionally biased region" description="Acidic residues" evidence="6">
    <location>
        <begin position="125"/>
        <end position="134"/>
    </location>
</feature>
<feature type="domain" description="SANT" evidence="8">
    <location>
        <begin position="177"/>
        <end position="230"/>
    </location>
</feature>
<dbReference type="PANTHER" id="PTHR44042:SF54">
    <property type="entry name" value="MYB-LIKE DNA-BINDING DOMAIN, SHAQKYF CLASS PROTEIN"/>
    <property type="match status" value="1"/>
</dbReference>
<dbReference type="CDD" id="cd00167">
    <property type="entry name" value="SANT"/>
    <property type="match status" value="2"/>
</dbReference>
<keyword evidence="5" id="KW-0539">Nucleus</keyword>
<gene>
    <name evidence="10" type="ORF">Scep_000070</name>
</gene>
<dbReference type="InterPro" id="IPR017930">
    <property type="entry name" value="Myb_dom"/>
</dbReference>
<dbReference type="Gene3D" id="1.10.10.60">
    <property type="entry name" value="Homeodomain-like"/>
    <property type="match status" value="2"/>
</dbReference>
<protein>
    <submittedName>
        <fullName evidence="10">Uncharacterized protein</fullName>
    </submittedName>
</protein>
<dbReference type="PANTHER" id="PTHR44042">
    <property type="entry name" value="DUPLICATED HOMEODOMAIN-LIKE SUPERFAMILY PROTEIN-RELATED"/>
    <property type="match status" value="1"/>
</dbReference>
<dbReference type="PROSITE" id="PS51293">
    <property type="entry name" value="SANT"/>
    <property type="match status" value="1"/>
</dbReference>
<dbReference type="PROSITE" id="PS50090">
    <property type="entry name" value="MYB_LIKE"/>
    <property type="match status" value="1"/>
</dbReference>
<dbReference type="GO" id="GO:0005634">
    <property type="term" value="C:nucleus"/>
    <property type="evidence" value="ECO:0007669"/>
    <property type="project" value="UniProtKB-SubCell"/>
</dbReference>
<dbReference type="InterPro" id="IPR009057">
    <property type="entry name" value="Homeodomain-like_sf"/>
</dbReference>
<dbReference type="FunFam" id="1.10.10.60:FF:000154">
    <property type="entry name" value="Transcription factor SRM1"/>
    <property type="match status" value="1"/>
</dbReference>
<dbReference type="EMBL" id="JBBNAG010000001">
    <property type="protein sequence ID" value="KAK9164879.1"/>
    <property type="molecule type" value="Genomic_DNA"/>
</dbReference>
<feature type="compositionally biased region" description="Basic residues" evidence="6">
    <location>
        <begin position="161"/>
        <end position="170"/>
    </location>
</feature>
<feature type="domain" description="Myb-like" evidence="7">
    <location>
        <begin position="174"/>
        <end position="226"/>
    </location>
</feature>
<comment type="caution">
    <text evidence="10">The sequence shown here is derived from an EMBL/GenBank/DDBJ whole genome shotgun (WGS) entry which is preliminary data.</text>
</comment>
<dbReference type="InterPro" id="IPR017884">
    <property type="entry name" value="SANT_dom"/>
</dbReference>
<evidence type="ECO:0000313" key="11">
    <source>
        <dbReference type="Proteomes" id="UP001419268"/>
    </source>
</evidence>
<evidence type="ECO:0000259" key="7">
    <source>
        <dbReference type="PROSITE" id="PS50090"/>
    </source>
</evidence>
<dbReference type="SUPFAM" id="SSF46689">
    <property type="entry name" value="Homeodomain-like"/>
    <property type="match status" value="2"/>
</dbReference>
<dbReference type="GO" id="GO:0003677">
    <property type="term" value="F:DNA binding"/>
    <property type="evidence" value="ECO:0007669"/>
    <property type="project" value="UniProtKB-KW"/>
</dbReference>
<dbReference type="SMART" id="SM00717">
    <property type="entry name" value="SANT"/>
    <property type="match status" value="2"/>
</dbReference>
<keyword evidence="2" id="KW-0805">Transcription regulation</keyword>
<keyword evidence="11" id="KW-1185">Reference proteome</keyword>
<reference evidence="10 11" key="1">
    <citation type="submission" date="2024-01" db="EMBL/GenBank/DDBJ databases">
        <title>Genome assemblies of Stephania.</title>
        <authorList>
            <person name="Yang L."/>
        </authorList>
    </citation>
    <scope>NUCLEOTIDE SEQUENCE [LARGE SCALE GENOMIC DNA]</scope>
    <source>
        <strain evidence="10">JXDWG</strain>
        <tissue evidence="10">Leaf</tissue>
    </source>
</reference>
<comment type="subcellular location">
    <subcellularLocation>
        <location evidence="1">Nucleus</location>
    </subcellularLocation>
</comment>
<dbReference type="Proteomes" id="UP001419268">
    <property type="component" value="Unassembled WGS sequence"/>
</dbReference>
<evidence type="ECO:0000256" key="5">
    <source>
        <dbReference type="ARBA" id="ARBA00023242"/>
    </source>
</evidence>
<evidence type="ECO:0000313" key="10">
    <source>
        <dbReference type="EMBL" id="KAK9164879.1"/>
    </source>
</evidence>
<feature type="compositionally biased region" description="Polar residues" evidence="6">
    <location>
        <begin position="10"/>
        <end position="21"/>
    </location>
</feature>
<feature type="region of interest" description="Disordered" evidence="6">
    <location>
        <begin position="1"/>
        <end position="21"/>
    </location>
</feature>
<evidence type="ECO:0000256" key="6">
    <source>
        <dbReference type="SAM" id="MobiDB-lite"/>
    </source>
</evidence>
<dbReference type="PROSITE" id="PS51294">
    <property type="entry name" value="HTH_MYB"/>
    <property type="match status" value="1"/>
</dbReference>
<dbReference type="Pfam" id="PF00249">
    <property type="entry name" value="Myb_DNA-binding"/>
    <property type="match status" value="2"/>
</dbReference>
<evidence type="ECO:0000259" key="8">
    <source>
        <dbReference type="PROSITE" id="PS51293"/>
    </source>
</evidence>
<evidence type="ECO:0000256" key="1">
    <source>
        <dbReference type="ARBA" id="ARBA00004123"/>
    </source>
</evidence>
<dbReference type="InterPro" id="IPR001005">
    <property type="entry name" value="SANT/Myb"/>
</dbReference>
<evidence type="ECO:0000259" key="9">
    <source>
        <dbReference type="PROSITE" id="PS51294"/>
    </source>
</evidence>
<feature type="region of interest" description="Disordered" evidence="6">
    <location>
        <begin position="120"/>
        <end position="180"/>
    </location>
</feature>
<keyword evidence="4" id="KW-0804">Transcription</keyword>
<dbReference type="AlphaFoldDB" id="A0AAP0L9K2"/>
<evidence type="ECO:0000256" key="3">
    <source>
        <dbReference type="ARBA" id="ARBA00023125"/>
    </source>
</evidence>
<dbReference type="FunFam" id="1.10.10.60:FF:000009">
    <property type="entry name" value="transcription factor MYB1R1"/>
    <property type="match status" value="1"/>
</dbReference>
<dbReference type="InterPro" id="IPR006447">
    <property type="entry name" value="Myb_dom_plants"/>
</dbReference>
<accession>A0AAP0L9K2</accession>
<feature type="compositionally biased region" description="Acidic residues" evidence="6">
    <location>
        <begin position="142"/>
        <end position="156"/>
    </location>
</feature>
<keyword evidence="3" id="KW-0238">DNA-binding</keyword>